<dbReference type="SUPFAM" id="SSF46785">
    <property type="entry name" value="Winged helix' DNA-binding domain"/>
    <property type="match status" value="1"/>
</dbReference>
<dbReference type="NCBIfam" id="TIGR00738">
    <property type="entry name" value="rrf2_super"/>
    <property type="match status" value="1"/>
</dbReference>
<accession>F7ZI29</accession>
<name>F7ZI29_ROSLO</name>
<evidence type="ECO:0000313" key="2">
    <source>
        <dbReference type="EMBL" id="AEI94979.1"/>
    </source>
</evidence>
<gene>
    <name evidence="2" type="primary">nsrR</name>
    <name evidence="2" type="ordered locus">RLO149_c030230</name>
</gene>
<dbReference type="STRING" id="391595.RLO149_c030230"/>
<dbReference type="PROSITE" id="PS51197">
    <property type="entry name" value="HTH_RRF2_2"/>
    <property type="match status" value="1"/>
</dbReference>
<dbReference type="Gene3D" id="1.10.10.10">
    <property type="entry name" value="Winged helix-like DNA-binding domain superfamily/Winged helix DNA-binding domain"/>
    <property type="match status" value="1"/>
</dbReference>
<reference evidence="2 3" key="1">
    <citation type="journal article" date="2011" name="BMC Genomics">
        <title>Comparative genome analysis and genome-guided physiological analysis of Roseobacter litoralis.</title>
        <authorList>
            <person name="Kalhoefer D."/>
            <person name="Thole S."/>
            <person name="Voget S."/>
            <person name="Lehmann R."/>
            <person name="Liesegang H."/>
            <person name="Wollher A."/>
            <person name="Daniel R."/>
            <person name="Simon M."/>
            <person name="Brinkhoff T."/>
        </authorList>
    </citation>
    <scope>NUCLEOTIDE SEQUENCE [LARGE SCALE GENOMIC DNA]</scope>
    <source>
        <strain evidence="3">ATCC 49566 / DSM 6996 / JCM 21268 / NBRC 15278 / OCh 149</strain>
    </source>
</reference>
<dbReference type="InterPro" id="IPR036388">
    <property type="entry name" value="WH-like_DNA-bd_sf"/>
</dbReference>
<dbReference type="HOGENOM" id="CLU_107144_2_1_5"/>
<keyword evidence="3" id="KW-1185">Reference proteome</keyword>
<dbReference type="GO" id="GO:0003700">
    <property type="term" value="F:DNA-binding transcription factor activity"/>
    <property type="evidence" value="ECO:0007669"/>
    <property type="project" value="TreeGrafter"/>
</dbReference>
<evidence type="ECO:0000313" key="3">
    <source>
        <dbReference type="Proteomes" id="UP000001353"/>
    </source>
</evidence>
<dbReference type="KEGG" id="rli:RLO149_c030230"/>
<dbReference type="InterPro" id="IPR000944">
    <property type="entry name" value="Tscrpt_reg_Rrf2"/>
</dbReference>
<dbReference type="Proteomes" id="UP000001353">
    <property type="component" value="Chromosome"/>
</dbReference>
<dbReference type="PANTHER" id="PTHR33221">
    <property type="entry name" value="WINGED HELIX-TURN-HELIX TRANSCRIPTIONAL REGULATOR, RRF2 FAMILY"/>
    <property type="match status" value="1"/>
</dbReference>
<organism evidence="2 3">
    <name type="scientific">Roseobacter litoralis (strain ATCC 49566 / DSM 6996 / JCM 21268 / NBRC 15278 / OCh 149)</name>
    <dbReference type="NCBI Taxonomy" id="391595"/>
    <lineage>
        <taxon>Bacteria</taxon>
        <taxon>Pseudomonadati</taxon>
        <taxon>Pseudomonadota</taxon>
        <taxon>Alphaproteobacteria</taxon>
        <taxon>Rhodobacterales</taxon>
        <taxon>Roseobacteraceae</taxon>
        <taxon>Roseobacter</taxon>
    </lineage>
</organism>
<dbReference type="RefSeq" id="WP_013962890.1">
    <property type="nucleotide sequence ID" value="NC_015730.1"/>
</dbReference>
<dbReference type="InterPro" id="IPR036390">
    <property type="entry name" value="WH_DNA-bd_sf"/>
</dbReference>
<dbReference type="OrthoDB" id="9795923at2"/>
<dbReference type="GO" id="GO:0003677">
    <property type="term" value="F:DNA binding"/>
    <property type="evidence" value="ECO:0007669"/>
    <property type="project" value="UniProtKB-KW"/>
</dbReference>
<evidence type="ECO:0000256" key="1">
    <source>
        <dbReference type="ARBA" id="ARBA00023125"/>
    </source>
</evidence>
<dbReference type="Pfam" id="PF02082">
    <property type="entry name" value="Rrf2"/>
    <property type="match status" value="1"/>
</dbReference>
<proteinExistence type="predicted"/>
<protein>
    <submittedName>
        <fullName evidence="2">HTH-type transcriptional repressor NsrR</fullName>
    </submittedName>
</protein>
<dbReference type="GO" id="GO:0005829">
    <property type="term" value="C:cytosol"/>
    <property type="evidence" value="ECO:0007669"/>
    <property type="project" value="TreeGrafter"/>
</dbReference>
<dbReference type="AlphaFoldDB" id="F7ZI29"/>
<dbReference type="EMBL" id="CP002623">
    <property type="protein sequence ID" value="AEI94979.1"/>
    <property type="molecule type" value="Genomic_DNA"/>
</dbReference>
<dbReference type="PANTHER" id="PTHR33221:SF4">
    <property type="entry name" value="HTH-TYPE TRANSCRIPTIONAL REPRESSOR NSRR"/>
    <property type="match status" value="1"/>
</dbReference>
<sequence>MQLDKFTDYALRILITLVVRAPARVATSEIATLFGLSENHLSKVSTQLVREGFVLSERGRNGGLTLARPPERILVGEVVRTMTRKEHVVECFGTNKSCLILPACGLRQPLAEAQEAFFATLDHYTLADVTQSRHSLGALLNSQLAKTQG</sequence>
<keyword evidence="1" id="KW-0238">DNA-binding</keyword>
<dbReference type="eggNOG" id="COG1959">
    <property type="taxonomic scope" value="Bacteria"/>
</dbReference>